<protein>
    <submittedName>
        <fullName evidence="1">Uncharacterized protein</fullName>
    </submittedName>
</protein>
<organism evidence="1 2">
    <name type="scientific">Dreissena polymorpha</name>
    <name type="common">Zebra mussel</name>
    <name type="synonym">Mytilus polymorpha</name>
    <dbReference type="NCBI Taxonomy" id="45954"/>
    <lineage>
        <taxon>Eukaryota</taxon>
        <taxon>Metazoa</taxon>
        <taxon>Spiralia</taxon>
        <taxon>Lophotrochozoa</taxon>
        <taxon>Mollusca</taxon>
        <taxon>Bivalvia</taxon>
        <taxon>Autobranchia</taxon>
        <taxon>Heteroconchia</taxon>
        <taxon>Euheterodonta</taxon>
        <taxon>Imparidentia</taxon>
        <taxon>Neoheterodontei</taxon>
        <taxon>Myida</taxon>
        <taxon>Dreissenoidea</taxon>
        <taxon>Dreissenidae</taxon>
        <taxon>Dreissena</taxon>
    </lineage>
</organism>
<dbReference type="Proteomes" id="UP000828390">
    <property type="component" value="Unassembled WGS sequence"/>
</dbReference>
<sequence>MREMNLNQQSEIRERVRQEYDELIQSLFNSTFMLKNKFDEFRNELHDDVFEKVSETRREALKAMSTVREKFGSTIGKKRSEAVFNPLPLEYVF</sequence>
<dbReference type="AlphaFoldDB" id="A0A9D4GSF0"/>
<proteinExistence type="predicted"/>
<reference evidence="1" key="1">
    <citation type="journal article" date="2019" name="bioRxiv">
        <title>The Genome of the Zebra Mussel, Dreissena polymorpha: A Resource for Invasive Species Research.</title>
        <authorList>
            <person name="McCartney M.A."/>
            <person name="Auch B."/>
            <person name="Kono T."/>
            <person name="Mallez S."/>
            <person name="Zhang Y."/>
            <person name="Obille A."/>
            <person name="Becker A."/>
            <person name="Abrahante J.E."/>
            <person name="Garbe J."/>
            <person name="Badalamenti J.P."/>
            <person name="Herman A."/>
            <person name="Mangelson H."/>
            <person name="Liachko I."/>
            <person name="Sullivan S."/>
            <person name="Sone E.D."/>
            <person name="Koren S."/>
            <person name="Silverstein K.A.T."/>
            <person name="Beckman K.B."/>
            <person name="Gohl D.M."/>
        </authorList>
    </citation>
    <scope>NUCLEOTIDE SEQUENCE</scope>
    <source>
        <strain evidence="1">Duluth1</strain>
        <tissue evidence="1">Whole animal</tissue>
    </source>
</reference>
<name>A0A9D4GSF0_DREPO</name>
<dbReference type="InterPro" id="IPR040401">
    <property type="entry name" value="CCDC162"/>
</dbReference>
<evidence type="ECO:0000313" key="1">
    <source>
        <dbReference type="EMBL" id="KAH3820978.1"/>
    </source>
</evidence>
<gene>
    <name evidence="1" type="ORF">DPMN_122731</name>
</gene>
<accession>A0A9D4GSF0</accession>
<dbReference type="PANTHER" id="PTHR33331">
    <property type="entry name" value="COILED-COIL DOMAIN-CONTAINING PROTEIN 162"/>
    <property type="match status" value="1"/>
</dbReference>
<evidence type="ECO:0000313" key="2">
    <source>
        <dbReference type="Proteomes" id="UP000828390"/>
    </source>
</evidence>
<reference evidence="1" key="2">
    <citation type="submission" date="2020-11" db="EMBL/GenBank/DDBJ databases">
        <authorList>
            <person name="McCartney M.A."/>
            <person name="Auch B."/>
            <person name="Kono T."/>
            <person name="Mallez S."/>
            <person name="Becker A."/>
            <person name="Gohl D.M."/>
            <person name="Silverstein K.A.T."/>
            <person name="Koren S."/>
            <person name="Bechman K.B."/>
            <person name="Herman A."/>
            <person name="Abrahante J.E."/>
            <person name="Garbe J."/>
        </authorList>
    </citation>
    <scope>NUCLEOTIDE SEQUENCE</scope>
    <source>
        <strain evidence="1">Duluth1</strain>
        <tissue evidence="1">Whole animal</tissue>
    </source>
</reference>
<comment type="caution">
    <text evidence="1">The sequence shown here is derived from an EMBL/GenBank/DDBJ whole genome shotgun (WGS) entry which is preliminary data.</text>
</comment>
<dbReference type="PANTHER" id="PTHR33331:SF13">
    <property type="entry name" value="COILED-COIL DOMAIN CONTAINING 162"/>
    <property type="match status" value="1"/>
</dbReference>
<dbReference type="EMBL" id="JAIWYP010000005">
    <property type="protein sequence ID" value="KAH3820978.1"/>
    <property type="molecule type" value="Genomic_DNA"/>
</dbReference>
<keyword evidence="2" id="KW-1185">Reference proteome</keyword>